<gene>
    <name evidence="1" type="ORF">ACFSRZ_07805</name>
</gene>
<evidence type="ECO:0000313" key="1">
    <source>
        <dbReference type="EMBL" id="MFD2567272.1"/>
    </source>
</evidence>
<dbReference type="RefSeq" id="WP_379665980.1">
    <property type="nucleotide sequence ID" value="NZ_JBHULH010000003.1"/>
</dbReference>
<proteinExistence type="predicted"/>
<accession>A0ABW5LSA1</accession>
<evidence type="ECO:0008006" key="3">
    <source>
        <dbReference type="Google" id="ProtNLM"/>
    </source>
</evidence>
<keyword evidence="2" id="KW-1185">Reference proteome</keyword>
<organism evidence="1 2">
    <name type="scientific">Pseudotenacibaculum haliotis</name>
    <dbReference type="NCBI Taxonomy" id="1862138"/>
    <lineage>
        <taxon>Bacteria</taxon>
        <taxon>Pseudomonadati</taxon>
        <taxon>Bacteroidota</taxon>
        <taxon>Flavobacteriia</taxon>
        <taxon>Flavobacteriales</taxon>
        <taxon>Flavobacteriaceae</taxon>
        <taxon>Pseudotenacibaculum</taxon>
    </lineage>
</organism>
<reference evidence="2" key="1">
    <citation type="journal article" date="2019" name="Int. J. Syst. Evol. Microbiol.">
        <title>The Global Catalogue of Microorganisms (GCM) 10K type strain sequencing project: providing services to taxonomists for standard genome sequencing and annotation.</title>
        <authorList>
            <consortium name="The Broad Institute Genomics Platform"/>
            <consortium name="The Broad Institute Genome Sequencing Center for Infectious Disease"/>
            <person name="Wu L."/>
            <person name="Ma J."/>
        </authorList>
    </citation>
    <scope>NUCLEOTIDE SEQUENCE [LARGE SCALE GENOMIC DNA]</scope>
    <source>
        <strain evidence="2">KCTC 52127</strain>
    </source>
</reference>
<evidence type="ECO:0000313" key="2">
    <source>
        <dbReference type="Proteomes" id="UP001597508"/>
    </source>
</evidence>
<name>A0ABW5LSA1_9FLAO</name>
<dbReference type="EMBL" id="JBHULH010000003">
    <property type="protein sequence ID" value="MFD2567272.1"/>
    <property type="molecule type" value="Genomic_DNA"/>
</dbReference>
<comment type="caution">
    <text evidence="1">The sequence shown here is derived from an EMBL/GenBank/DDBJ whole genome shotgun (WGS) entry which is preliminary data.</text>
</comment>
<dbReference type="Proteomes" id="UP001597508">
    <property type="component" value="Unassembled WGS sequence"/>
</dbReference>
<protein>
    <recommendedName>
        <fullName evidence="3">Natural product</fullName>
    </recommendedName>
</protein>
<sequence>MKKQILNFGRTLSRAELQKINGGTGTCAYYNGETGKITYNLSSSQAQGMLTNASDHWCCTTCKTASWYSPNPNVEQGTVTVQD</sequence>